<dbReference type="PROSITE" id="PS00211">
    <property type="entry name" value="ABC_TRANSPORTER_1"/>
    <property type="match status" value="1"/>
</dbReference>
<evidence type="ECO:0000256" key="2">
    <source>
        <dbReference type="ARBA" id="ARBA00022475"/>
    </source>
</evidence>
<keyword evidence="1" id="KW-0813">Transport</keyword>
<dbReference type="InterPro" id="IPR027417">
    <property type="entry name" value="P-loop_NTPase"/>
</dbReference>
<dbReference type="PROSITE" id="PS50893">
    <property type="entry name" value="ABC_TRANSPORTER_2"/>
    <property type="match status" value="1"/>
</dbReference>
<keyword evidence="2" id="KW-0472">Membrane</keyword>
<evidence type="ECO:0000256" key="4">
    <source>
        <dbReference type="ARBA" id="ARBA00022840"/>
    </source>
</evidence>
<dbReference type="EMBL" id="CP106753">
    <property type="protein sequence ID" value="UXY17110.1"/>
    <property type="molecule type" value="Genomic_DNA"/>
</dbReference>
<keyword evidence="2" id="KW-1003">Cell membrane</keyword>
<gene>
    <name evidence="6" type="ORF">N8I74_08895</name>
</gene>
<reference evidence="6" key="1">
    <citation type="submission" date="2022-10" db="EMBL/GenBank/DDBJ databases">
        <title>Chitiniphilus purpureus sp. nov., a novel chitin-degrading bacterium isolated from crawfish pond sediment.</title>
        <authorList>
            <person name="Li K."/>
        </authorList>
    </citation>
    <scope>NUCLEOTIDE SEQUENCE</scope>
    <source>
        <strain evidence="6">CD1</strain>
    </source>
</reference>
<accession>A0ABY6DRW1</accession>
<organism evidence="6 7">
    <name type="scientific">Chitiniphilus purpureus</name>
    <dbReference type="NCBI Taxonomy" id="2981137"/>
    <lineage>
        <taxon>Bacteria</taxon>
        <taxon>Pseudomonadati</taxon>
        <taxon>Pseudomonadota</taxon>
        <taxon>Betaproteobacteria</taxon>
        <taxon>Neisseriales</taxon>
        <taxon>Chitinibacteraceae</taxon>
        <taxon>Chitiniphilus</taxon>
    </lineage>
</organism>
<dbReference type="PANTHER" id="PTHR43023:SF3">
    <property type="entry name" value="PROTEIN TRIGALACTOSYLDIACYLGLYCEROL 3, CHLOROPLASTIC"/>
    <property type="match status" value="1"/>
</dbReference>
<dbReference type="InterPro" id="IPR017871">
    <property type="entry name" value="ABC_transporter-like_CS"/>
</dbReference>
<sequence>MPNTAPMSTAAVPAAEPLVRVEDLTCAYGDNVVLRDVSFAVPRGEVLTILGGSGCGKSTLLKHLIGLERPASGRIWLAGRELTAAEGQARRRILATFGVAYQAGALFGSMSVLENVMLPLAEHTALDLPARELVARLKLREVGLEAYADYAPSELSGGMQKRAAIARALALDPAIIFLDEPSAGLDPITSAELDALILRLSRALSLTFIVVTHELASIFTIADRALMLDKQEKGIIAVGKPAELRDHHPDPRVTRFFRRGEETQA</sequence>
<dbReference type="GO" id="GO:0005524">
    <property type="term" value="F:ATP binding"/>
    <property type="evidence" value="ECO:0007669"/>
    <property type="project" value="UniProtKB-KW"/>
</dbReference>
<dbReference type="Pfam" id="PF00005">
    <property type="entry name" value="ABC_tran"/>
    <property type="match status" value="1"/>
</dbReference>
<dbReference type="Gene3D" id="3.40.50.300">
    <property type="entry name" value="P-loop containing nucleotide triphosphate hydrolases"/>
    <property type="match status" value="1"/>
</dbReference>
<dbReference type="InterPro" id="IPR003439">
    <property type="entry name" value="ABC_transporter-like_ATP-bd"/>
</dbReference>
<dbReference type="PANTHER" id="PTHR43023">
    <property type="entry name" value="PROTEIN TRIGALACTOSYLDIACYLGLYCEROL 3, CHLOROPLASTIC"/>
    <property type="match status" value="1"/>
</dbReference>
<dbReference type="RefSeq" id="WP_263126540.1">
    <property type="nucleotide sequence ID" value="NZ_CP106753.1"/>
</dbReference>
<evidence type="ECO:0000313" key="7">
    <source>
        <dbReference type="Proteomes" id="UP001061302"/>
    </source>
</evidence>
<keyword evidence="3" id="KW-0547">Nucleotide-binding</keyword>
<dbReference type="SMART" id="SM00382">
    <property type="entry name" value="AAA"/>
    <property type="match status" value="1"/>
</dbReference>
<evidence type="ECO:0000259" key="5">
    <source>
        <dbReference type="PROSITE" id="PS50893"/>
    </source>
</evidence>
<keyword evidence="7" id="KW-1185">Reference proteome</keyword>
<evidence type="ECO:0000256" key="1">
    <source>
        <dbReference type="ARBA" id="ARBA00022448"/>
    </source>
</evidence>
<keyword evidence="4 6" id="KW-0067">ATP-binding</keyword>
<dbReference type="SUPFAM" id="SSF52540">
    <property type="entry name" value="P-loop containing nucleoside triphosphate hydrolases"/>
    <property type="match status" value="1"/>
</dbReference>
<evidence type="ECO:0000313" key="6">
    <source>
        <dbReference type="EMBL" id="UXY17110.1"/>
    </source>
</evidence>
<feature type="domain" description="ABC transporter" evidence="5">
    <location>
        <begin position="19"/>
        <end position="257"/>
    </location>
</feature>
<evidence type="ECO:0000256" key="3">
    <source>
        <dbReference type="ARBA" id="ARBA00022741"/>
    </source>
</evidence>
<name>A0ABY6DRW1_9NEIS</name>
<dbReference type="InterPro" id="IPR003593">
    <property type="entry name" value="AAA+_ATPase"/>
</dbReference>
<protein>
    <submittedName>
        <fullName evidence="6">ATP-binding cassette domain-containing protein</fullName>
    </submittedName>
</protein>
<proteinExistence type="predicted"/>
<dbReference type="Proteomes" id="UP001061302">
    <property type="component" value="Chromosome"/>
</dbReference>